<evidence type="ECO:0000313" key="1">
    <source>
        <dbReference type="EMBL" id="CAB3984077.1"/>
    </source>
</evidence>
<comment type="caution">
    <text evidence="1">The sequence shown here is derived from an EMBL/GenBank/DDBJ whole genome shotgun (WGS) entry which is preliminary data.</text>
</comment>
<gene>
    <name evidence="1" type="ORF">PACLA_8A024845</name>
</gene>
<proteinExistence type="predicted"/>
<dbReference type="EMBL" id="CACRXK020000693">
    <property type="protein sequence ID" value="CAB3984077.1"/>
    <property type="molecule type" value="Genomic_DNA"/>
</dbReference>
<protein>
    <submittedName>
        <fullName evidence="1">Uncharacterized protein</fullName>
    </submittedName>
</protein>
<dbReference type="Proteomes" id="UP001152795">
    <property type="component" value="Unassembled WGS sequence"/>
</dbReference>
<accession>A0A7D9DEU4</accession>
<sequence length="222" mass="26695">MNTSNPSIPISDKKFASTERMRTNVLEKARERGLKIEEKINNHFDELLKKEKRKVIGKEVKSAARQFQRRRKQTEANARKEIRDTKKWRTDIAKEEKRRRKEVTDWKAEPQKWKKETQRLRRNARARERRAEENRRIAEGKWKGKKKFARLQLKMGDKLSKIWEKPREILKPILAKHAFKKKVKKYVITPNGNYDPAYFLTITEDEVKTLINSETEPRNVRM</sequence>
<name>A0A7D9DEU4_PARCT</name>
<keyword evidence="2" id="KW-1185">Reference proteome</keyword>
<dbReference type="AlphaFoldDB" id="A0A7D9DEU4"/>
<evidence type="ECO:0000313" key="2">
    <source>
        <dbReference type="Proteomes" id="UP001152795"/>
    </source>
</evidence>
<organism evidence="1 2">
    <name type="scientific">Paramuricea clavata</name>
    <name type="common">Red gorgonian</name>
    <name type="synonym">Violescent sea-whip</name>
    <dbReference type="NCBI Taxonomy" id="317549"/>
    <lineage>
        <taxon>Eukaryota</taxon>
        <taxon>Metazoa</taxon>
        <taxon>Cnidaria</taxon>
        <taxon>Anthozoa</taxon>
        <taxon>Octocorallia</taxon>
        <taxon>Malacalcyonacea</taxon>
        <taxon>Plexauridae</taxon>
        <taxon>Paramuricea</taxon>
    </lineage>
</organism>
<reference evidence="1" key="1">
    <citation type="submission" date="2020-04" db="EMBL/GenBank/DDBJ databases">
        <authorList>
            <person name="Alioto T."/>
            <person name="Alioto T."/>
            <person name="Gomez Garrido J."/>
        </authorList>
    </citation>
    <scope>NUCLEOTIDE SEQUENCE</scope>
    <source>
        <strain evidence="1">A484AB</strain>
    </source>
</reference>